<organism evidence="1 2">
    <name type="scientific">Trichinella nelsoni</name>
    <dbReference type="NCBI Taxonomy" id="6336"/>
    <lineage>
        <taxon>Eukaryota</taxon>
        <taxon>Metazoa</taxon>
        <taxon>Ecdysozoa</taxon>
        <taxon>Nematoda</taxon>
        <taxon>Enoplea</taxon>
        <taxon>Dorylaimia</taxon>
        <taxon>Trichinellida</taxon>
        <taxon>Trichinellidae</taxon>
        <taxon>Trichinella</taxon>
    </lineage>
</organism>
<dbReference type="EMBL" id="JYDL01000057">
    <property type="protein sequence ID" value="KRX19561.1"/>
    <property type="molecule type" value="Genomic_DNA"/>
</dbReference>
<evidence type="ECO:0000313" key="2">
    <source>
        <dbReference type="Proteomes" id="UP000054630"/>
    </source>
</evidence>
<dbReference type="Proteomes" id="UP000054630">
    <property type="component" value="Unassembled WGS sequence"/>
</dbReference>
<keyword evidence="2" id="KW-1185">Reference proteome</keyword>
<comment type="caution">
    <text evidence="1">The sequence shown here is derived from an EMBL/GenBank/DDBJ whole genome shotgun (WGS) entry which is preliminary data.</text>
</comment>
<dbReference type="AlphaFoldDB" id="A0A0V0RYJ9"/>
<protein>
    <submittedName>
        <fullName evidence="1">Uncharacterized protein</fullName>
    </submittedName>
</protein>
<accession>A0A0V0RYJ9</accession>
<evidence type="ECO:0000313" key="1">
    <source>
        <dbReference type="EMBL" id="KRX19561.1"/>
    </source>
</evidence>
<sequence length="102" mass="11663">MSSDQTLCTCVQDTGKCRCEKLRLNMVLLYQQPGAFGKTMPKFYLWQFVEVTTSENAQNGQCRCKRAYVSVLGLVPLGLNFVPIRSHFSFIGRCPRYFIIGR</sequence>
<name>A0A0V0RYJ9_9BILA</name>
<gene>
    <name evidence="1" type="ORF">T07_514</name>
</gene>
<reference evidence="1 2" key="1">
    <citation type="submission" date="2015-01" db="EMBL/GenBank/DDBJ databases">
        <title>Evolution of Trichinella species and genotypes.</title>
        <authorList>
            <person name="Korhonen P.K."/>
            <person name="Edoardo P."/>
            <person name="Giuseppe L.R."/>
            <person name="Gasser R.B."/>
        </authorList>
    </citation>
    <scope>NUCLEOTIDE SEQUENCE [LARGE SCALE GENOMIC DNA]</scope>
    <source>
        <strain evidence="1">ISS37</strain>
    </source>
</reference>
<proteinExistence type="predicted"/>